<comment type="caution">
    <text evidence="7">The sequence shown here is derived from an EMBL/GenBank/DDBJ whole genome shotgun (WGS) entry which is preliminary data.</text>
</comment>
<gene>
    <name evidence="7" type="ORF">GCM10025770_14350</name>
</gene>
<reference evidence="8" key="1">
    <citation type="journal article" date="2019" name="Int. J. Syst. Evol. Microbiol.">
        <title>The Global Catalogue of Microorganisms (GCM) 10K type strain sequencing project: providing services to taxonomists for standard genome sequencing and annotation.</title>
        <authorList>
            <consortium name="The Broad Institute Genomics Platform"/>
            <consortium name="The Broad Institute Genome Sequencing Center for Infectious Disease"/>
            <person name="Wu L."/>
            <person name="Ma J."/>
        </authorList>
    </citation>
    <scope>NUCLEOTIDE SEQUENCE [LARGE SCALE GENOMIC DNA]</scope>
    <source>
        <strain evidence="8">JCM 18715</strain>
    </source>
</reference>
<sequence length="260" mass="28397">MTHRHTRRLLRTGLIATALLSHGASYAQQESAGGGQPPEGWGLGVVASASQKPYRDVDGKAEVWPMLTYENRWIRLFGPGLDVKLGKTGPVSYALTAGMSREGYRASDSSYLDGMDERKGGIWLGGRVMWEAGFAKLSAAWQADASSHSDGQKVTLGVERRFAVDNLGFTPRVKAIWLDRKYVDYYYGVSASEARSNRPQYAGSSTVNSELGLRVDYRLTPAQTVFLDAGVTMLGSAIKDSPLVGRSTVGEARLGYLYRF</sequence>
<dbReference type="InterPro" id="IPR010583">
    <property type="entry name" value="MipA"/>
</dbReference>
<organism evidence="7 8">
    <name type="scientific">Viridibacterium curvum</name>
    <dbReference type="NCBI Taxonomy" id="1101404"/>
    <lineage>
        <taxon>Bacteria</taxon>
        <taxon>Pseudomonadati</taxon>
        <taxon>Pseudomonadota</taxon>
        <taxon>Betaproteobacteria</taxon>
        <taxon>Rhodocyclales</taxon>
        <taxon>Rhodocyclaceae</taxon>
        <taxon>Viridibacterium</taxon>
    </lineage>
</organism>
<evidence type="ECO:0000256" key="4">
    <source>
        <dbReference type="ARBA" id="ARBA00023136"/>
    </source>
</evidence>
<evidence type="ECO:0000256" key="3">
    <source>
        <dbReference type="ARBA" id="ARBA00022729"/>
    </source>
</evidence>
<evidence type="ECO:0000256" key="5">
    <source>
        <dbReference type="ARBA" id="ARBA00023237"/>
    </source>
</evidence>
<evidence type="ECO:0000256" key="2">
    <source>
        <dbReference type="ARBA" id="ARBA00005722"/>
    </source>
</evidence>
<dbReference type="Proteomes" id="UP001500547">
    <property type="component" value="Unassembled WGS sequence"/>
</dbReference>
<protein>
    <submittedName>
        <fullName evidence="7">MipA/OmpV family protein</fullName>
    </submittedName>
</protein>
<comment type="similarity">
    <text evidence="2">Belongs to the MipA/OmpV family.</text>
</comment>
<keyword evidence="4" id="KW-0472">Membrane</keyword>
<dbReference type="PANTHER" id="PTHR38776">
    <property type="entry name" value="MLTA-INTERACTING PROTEIN-RELATED"/>
    <property type="match status" value="1"/>
</dbReference>
<dbReference type="PANTHER" id="PTHR38776:SF1">
    <property type="entry name" value="MLTA-INTERACTING PROTEIN-RELATED"/>
    <property type="match status" value="1"/>
</dbReference>
<dbReference type="Pfam" id="PF06629">
    <property type="entry name" value="MipA"/>
    <property type="match status" value="1"/>
</dbReference>
<feature type="chain" id="PRO_5045668405" evidence="6">
    <location>
        <begin position="28"/>
        <end position="260"/>
    </location>
</feature>
<evidence type="ECO:0000256" key="6">
    <source>
        <dbReference type="SAM" id="SignalP"/>
    </source>
</evidence>
<keyword evidence="3 6" id="KW-0732">Signal</keyword>
<comment type="subcellular location">
    <subcellularLocation>
        <location evidence="1">Cell outer membrane</location>
    </subcellularLocation>
</comment>
<proteinExistence type="inferred from homology"/>
<dbReference type="RefSeq" id="WP_345532200.1">
    <property type="nucleotide sequence ID" value="NZ_BAABLD010000007.1"/>
</dbReference>
<accession>A0ABP9QK16</accession>
<evidence type="ECO:0000313" key="8">
    <source>
        <dbReference type="Proteomes" id="UP001500547"/>
    </source>
</evidence>
<name>A0ABP9QK16_9RHOO</name>
<evidence type="ECO:0000256" key="1">
    <source>
        <dbReference type="ARBA" id="ARBA00004442"/>
    </source>
</evidence>
<dbReference type="EMBL" id="BAABLD010000007">
    <property type="protein sequence ID" value="GAA5162945.1"/>
    <property type="molecule type" value="Genomic_DNA"/>
</dbReference>
<feature type="signal peptide" evidence="6">
    <location>
        <begin position="1"/>
        <end position="27"/>
    </location>
</feature>
<keyword evidence="8" id="KW-1185">Reference proteome</keyword>
<evidence type="ECO:0000313" key="7">
    <source>
        <dbReference type="EMBL" id="GAA5162945.1"/>
    </source>
</evidence>
<keyword evidence="5" id="KW-0998">Cell outer membrane</keyword>